<gene>
    <name evidence="1" type="ORF">OP10G_0661</name>
</gene>
<keyword evidence="2" id="KW-1185">Reference proteome</keyword>
<dbReference type="EMBL" id="CP007139">
    <property type="protein sequence ID" value="AIE84029.1"/>
    <property type="molecule type" value="Genomic_DNA"/>
</dbReference>
<proteinExistence type="predicted"/>
<organism evidence="1 2">
    <name type="scientific">Fimbriimonas ginsengisoli Gsoil 348</name>
    <dbReference type="NCBI Taxonomy" id="661478"/>
    <lineage>
        <taxon>Bacteria</taxon>
        <taxon>Bacillati</taxon>
        <taxon>Armatimonadota</taxon>
        <taxon>Fimbriimonadia</taxon>
        <taxon>Fimbriimonadales</taxon>
        <taxon>Fimbriimonadaceae</taxon>
        <taxon>Fimbriimonas</taxon>
    </lineage>
</organism>
<accession>A0A068NR25</accession>
<name>A0A068NR25_FIMGI</name>
<reference evidence="1 2" key="1">
    <citation type="journal article" date="2014" name="PLoS ONE">
        <title>The first complete genome sequence of the class fimbriimonadia in the phylum armatimonadetes.</title>
        <authorList>
            <person name="Hu Z.Y."/>
            <person name="Wang Y.Z."/>
            <person name="Im W.T."/>
            <person name="Wang S.Y."/>
            <person name="Zhao G.P."/>
            <person name="Zheng H.J."/>
            <person name="Quan Z.X."/>
        </authorList>
    </citation>
    <scope>NUCLEOTIDE SEQUENCE [LARGE SCALE GENOMIC DNA]</scope>
    <source>
        <strain evidence="1">Gsoil 348</strain>
    </source>
</reference>
<evidence type="ECO:0000313" key="2">
    <source>
        <dbReference type="Proteomes" id="UP000027982"/>
    </source>
</evidence>
<dbReference type="HOGENOM" id="CLU_3270373_0_0_0"/>
<dbReference type="Proteomes" id="UP000027982">
    <property type="component" value="Chromosome"/>
</dbReference>
<evidence type="ECO:0000313" key="1">
    <source>
        <dbReference type="EMBL" id="AIE84029.1"/>
    </source>
</evidence>
<sequence>MGFQGGDEPFGLDWIISTESLKRIAKLDATMRITLYRHKLG</sequence>
<dbReference type="KEGG" id="fgi:OP10G_0661"/>
<dbReference type="AlphaFoldDB" id="A0A068NR25"/>
<dbReference type="STRING" id="661478.OP10G_0661"/>
<protein>
    <submittedName>
        <fullName evidence="1">Uncharacterized protein</fullName>
    </submittedName>
</protein>